<dbReference type="PROSITE" id="PS00028">
    <property type="entry name" value="ZINC_FINGER_C2H2_1"/>
    <property type="match status" value="1"/>
</dbReference>
<accession>A0A1R2CS33</accession>
<organism evidence="2 3">
    <name type="scientific">Stentor coeruleus</name>
    <dbReference type="NCBI Taxonomy" id="5963"/>
    <lineage>
        <taxon>Eukaryota</taxon>
        <taxon>Sar</taxon>
        <taxon>Alveolata</taxon>
        <taxon>Ciliophora</taxon>
        <taxon>Postciliodesmatophora</taxon>
        <taxon>Heterotrichea</taxon>
        <taxon>Heterotrichida</taxon>
        <taxon>Stentoridae</taxon>
        <taxon>Stentor</taxon>
    </lineage>
</organism>
<keyword evidence="3" id="KW-1185">Reference proteome</keyword>
<dbReference type="InterPro" id="IPR013087">
    <property type="entry name" value="Znf_C2H2_type"/>
</dbReference>
<dbReference type="EMBL" id="MPUH01000074">
    <property type="protein sequence ID" value="OMJ91790.1"/>
    <property type="molecule type" value="Genomic_DNA"/>
</dbReference>
<comment type="caution">
    <text evidence="2">The sequence shown here is derived from an EMBL/GenBank/DDBJ whole genome shotgun (WGS) entry which is preliminary data.</text>
</comment>
<evidence type="ECO:0000313" key="3">
    <source>
        <dbReference type="Proteomes" id="UP000187209"/>
    </source>
</evidence>
<name>A0A1R2CS33_9CILI</name>
<sequence length="124" mass="14574">MELSELQCYYKDCRKHFQSKVFLITHINSCHLDAGIYKCPCCNTYFTSLEIYLSHYKNCKLNDSIQLNGSFILSSQFNCENNQYFPPNLLKLPVLPLIEKERSDCAYRYKLPMTAKLFDFLSTD</sequence>
<dbReference type="Proteomes" id="UP000187209">
    <property type="component" value="Unassembled WGS sequence"/>
</dbReference>
<gene>
    <name evidence="2" type="ORF">SteCoe_5571</name>
</gene>
<protein>
    <recommendedName>
        <fullName evidence="1">C2H2-type domain-containing protein</fullName>
    </recommendedName>
</protein>
<evidence type="ECO:0000259" key="1">
    <source>
        <dbReference type="PROSITE" id="PS00028"/>
    </source>
</evidence>
<evidence type="ECO:0000313" key="2">
    <source>
        <dbReference type="EMBL" id="OMJ91790.1"/>
    </source>
</evidence>
<feature type="domain" description="C2H2-type" evidence="1">
    <location>
        <begin position="8"/>
        <end position="31"/>
    </location>
</feature>
<dbReference type="AlphaFoldDB" id="A0A1R2CS33"/>
<reference evidence="2 3" key="1">
    <citation type="submission" date="2016-11" db="EMBL/GenBank/DDBJ databases">
        <title>The macronuclear genome of Stentor coeruleus: a giant cell with tiny introns.</title>
        <authorList>
            <person name="Slabodnick M."/>
            <person name="Ruby J.G."/>
            <person name="Reiff S.B."/>
            <person name="Swart E.C."/>
            <person name="Gosai S."/>
            <person name="Prabakaran S."/>
            <person name="Witkowska E."/>
            <person name="Larue G.E."/>
            <person name="Fisher S."/>
            <person name="Freeman R.M."/>
            <person name="Gunawardena J."/>
            <person name="Chu W."/>
            <person name="Stover N.A."/>
            <person name="Gregory B.D."/>
            <person name="Nowacki M."/>
            <person name="Derisi J."/>
            <person name="Roy S.W."/>
            <person name="Marshall W.F."/>
            <person name="Sood P."/>
        </authorList>
    </citation>
    <scope>NUCLEOTIDE SEQUENCE [LARGE SCALE GENOMIC DNA]</scope>
    <source>
        <strain evidence="2">WM001</strain>
    </source>
</reference>
<proteinExistence type="predicted"/>